<dbReference type="InterPro" id="IPR003660">
    <property type="entry name" value="HAMP_dom"/>
</dbReference>
<proteinExistence type="inferred from homology"/>
<keyword evidence="9" id="KW-1185">Reference proteome</keyword>
<evidence type="ECO:0000259" key="6">
    <source>
        <dbReference type="PROSITE" id="PS50111"/>
    </source>
</evidence>
<sequence>MNLNSIRILMTTVFSGIILFVITVILFVTSMYNAIIDVEHIADNRYKAYQLADELRQSSDDLTRLGRTYAVTGDEKYEKMYLDVLAIRNGEKSRPVGYHKIYWDLVLNYGDKPKPDGPSSILIDEMKAIGFTQQELDYLSQAQKNSDGLVALEVEAMNAVKGRFKDSAGNFTIVGKPDLNTAIQLTHGEQYHRYKKEIMEPVDAFFTTLENRTKETFEAANNKVEALLTWVIILLALTVAFSIFGVFLVRHRIVKPIELLGKTFEEIGKENNLSKSVDENGATEVKAVATIVNKMLRSFKKTITNIGTAGGQMSKSSQKVAEFIRQNKALSEQQNLRLETIATAAEQMTATLNEVTSNTVSTADYANQVEQEAQKGINVMSNTSQQFSDLSTRFDDTANIIAQLTAQSDQVSNVVSVIQSIAEQTNLLALNAAIEAARAGEQGRGFAVVADEVRTLAQRTQQSTGEISEIINQLQEKAGGANTAIQQSQQQVGSTQEQVLMSAEVLESIFKAVSKIKDLTQGVATASQEQLSVTEDINRNINELSSISQDAVNKMTQFMQVVDILELTSEQLKENSREFIV</sequence>
<dbReference type="PRINTS" id="PR00260">
    <property type="entry name" value="CHEMTRNSDUCR"/>
</dbReference>
<feature type="domain" description="Methyl-accepting transducer" evidence="6">
    <location>
        <begin position="309"/>
        <end position="545"/>
    </location>
</feature>
<accession>A0A919EIK2</accession>
<dbReference type="FunFam" id="1.10.287.950:FF:000001">
    <property type="entry name" value="Methyl-accepting chemotaxis sensory transducer"/>
    <property type="match status" value="1"/>
</dbReference>
<dbReference type="Pfam" id="PF00672">
    <property type="entry name" value="HAMP"/>
    <property type="match status" value="1"/>
</dbReference>
<dbReference type="RefSeq" id="WP_189767543.1">
    <property type="nucleotide sequence ID" value="NZ_BNCK01000002.1"/>
</dbReference>
<dbReference type="GO" id="GO:0016020">
    <property type="term" value="C:membrane"/>
    <property type="evidence" value="ECO:0007669"/>
    <property type="project" value="UniProtKB-SubCell"/>
</dbReference>
<evidence type="ECO:0000256" key="3">
    <source>
        <dbReference type="ARBA" id="ARBA00029447"/>
    </source>
</evidence>
<evidence type="ECO:0000259" key="7">
    <source>
        <dbReference type="PROSITE" id="PS50885"/>
    </source>
</evidence>
<dbReference type="SUPFAM" id="SSF58104">
    <property type="entry name" value="Methyl-accepting chemotaxis protein (MCP) signaling domain"/>
    <property type="match status" value="1"/>
</dbReference>
<keyword evidence="2 4" id="KW-0807">Transducer</keyword>
<dbReference type="GO" id="GO:0006935">
    <property type="term" value="P:chemotaxis"/>
    <property type="evidence" value="ECO:0007669"/>
    <property type="project" value="InterPro"/>
</dbReference>
<dbReference type="GO" id="GO:0004888">
    <property type="term" value="F:transmembrane signaling receptor activity"/>
    <property type="evidence" value="ECO:0007669"/>
    <property type="project" value="InterPro"/>
</dbReference>
<comment type="subcellular location">
    <subcellularLocation>
        <location evidence="1">Membrane</location>
    </subcellularLocation>
</comment>
<evidence type="ECO:0000313" key="8">
    <source>
        <dbReference type="EMBL" id="GHF83215.1"/>
    </source>
</evidence>
<feature type="transmembrane region" description="Helical" evidence="5">
    <location>
        <begin position="227"/>
        <end position="249"/>
    </location>
</feature>
<organism evidence="8 9">
    <name type="scientific">Thalassotalea marina</name>
    <dbReference type="NCBI Taxonomy" id="1673741"/>
    <lineage>
        <taxon>Bacteria</taxon>
        <taxon>Pseudomonadati</taxon>
        <taxon>Pseudomonadota</taxon>
        <taxon>Gammaproteobacteria</taxon>
        <taxon>Alteromonadales</taxon>
        <taxon>Colwelliaceae</taxon>
        <taxon>Thalassotalea</taxon>
    </lineage>
</organism>
<dbReference type="GO" id="GO:0007165">
    <property type="term" value="P:signal transduction"/>
    <property type="evidence" value="ECO:0007669"/>
    <property type="project" value="UniProtKB-KW"/>
</dbReference>
<dbReference type="InterPro" id="IPR004089">
    <property type="entry name" value="MCPsignal_dom"/>
</dbReference>
<evidence type="ECO:0000256" key="4">
    <source>
        <dbReference type="PROSITE-ProRule" id="PRU00284"/>
    </source>
</evidence>
<evidence type="ECO:0000256" key="1">
    <source>
        <dbReference type="ARBA" id="ARBA00004370"/>
    </source>
</evidence>
<dbReference type="PANTHER" id="PTHR32089">
    <property type="entry name" value="METHYL-ACCEPTING CHEMOTAXIS PROTEIN MCPB"/>
    <property type="match status" value="1"/>
</dbReference>
<keyword evidence="5" id="KW-1133">Transmembrane helix</keyword>
<evidence type="ECO:0000313" key="9">
    <source>
        <dbReference type="Proteomes" id="UP000623842"/>
    </source>
</evidence>
<evidence type="ECO:0000256" key="5">
    <source>
        <dbReference type="SAM" id="Phobius"/>
    </source>
</evidence>
<comment type="caution">
    <text evidence="8">The sequence shown here is derived from an EMBL/GenBank/DDBJ whole genome shotgun (WGS) entry which is preliminary data.</text>
</comment>
<dbReference type="CDD" id="cd11386">
    <property type="entry name" value="MCP_signal"/>
    <property type="match status" value="1"/>
</dbReference>
<dbReference type="PROSITE" id="PS50111">
    <property type="entry name" value="CHEMOTAXIS_TRANSDUC_2"/>
    <property type="match status" value="1"/>
</dbReference>
<dbReference type="PROSITE" id="PS50885">
    <property type="entry name" value="HAMP"/>
    <property type="match status" value="1"/>
</dbReference>
<dbReference type="EMBL" id="BNCK01000002">
    <property type="protein sequence ID" value="GHF83215.1"/>
    <property type="molecule type" value="Genomic_DNA"/>
</dbReference>
<keyword evidence="5" id="KW-0472">Membrane</keyword>
<feature type="transmembrane region" description="Helical" evidence="5">
    <location>
        <begin position="12"/>
        <end position="35"/>
    </location>
</feature>
<dbReference type="PANTHER" id="PTHR32089:SF41">
    <property type="entry name" value="METHYL-ACCEPTING CHEMOTAXIS PROTEIN"/>
    <property type="match status" value="1"/>
</dbReference>
<gene>
    <name evidence="8" type="ORF">GCM10017161_08130</name>
</gene>
<dbReference type="SMART" id="SM00304">
    <property type="entry name" value="HAMP"/>
    <property type="match status" value="1"/>
</dbReference>
<dbReference type="Pfam" id="PF00015">
    <property type="entry name" value="MCPsignal"/>
    <property type="match status" value="1"/>
</dbReference>
<keyword evidence="5" id="KW-0812">Transmembrane</keyword>
<feature type="domain" description="HAMP" evidence="7">
    <location>
        <begin position="251"/>
        <end position="304"/>
    </location>
</feature>
<dbReference type="Gene3D" id="1.10.287.950">
    <property type="entry name" value="Methyl-accepting chemotaxis protein"/>
    <property type="match status" value="1"/>
</dbReference>
<name>A0A919EIK2_9GAMM</name>
<reference evidence="8" key="1">
    <citation type="journal article" date="2014" name="Int. J. Syst. Evol. Microbiol.">
        <title>Complete genome sequence of Corynebacterium casei LMG S-19264T (=DSM 44701T), isolated from a smear-ripened cheese.</title>
        <authorList>
            <consortium name="US DOE Joint Genome Institute (JGI-PGF)"/>
            <person name="Walter F."/>
            <person name="Albersmeier A."/>
            <person name="Kalinowski J."/>
            <person name="Ruckert C."/>
        </authorList>
    </citation>
    <scope>NUCLEOTIDE SEQUENCE</scope>
    <source>
        <strain evidence="8">KCTC 42731</strain>
    </source>
</reference>
<protein>
    <submittedName>
        <fullName evidence="8">Methyl-accepting chemotaxis protein</fullName>
    </submittedName>
</protein>
<dbReference type="Proteomes" id="UP000623842">
    <property type="component" value="Unassembled WGS sequence"/>
</dbReference>
<reference evidence="8" key="2">
    <citation type="submission" date="2020-09" db="EMBL/GenBank/DDBJ databases">
        <authorList>
            <person name="Sun Q."/>
            <person name="Kim S."/>
        </authorList>
    </citation>
    <scope>NUCLEOTIDE SEQUENCE</scope>
    <source>
        <strain evidence="8">KCTC 42731</strain>
    </source>
</reference>
<dbReference type="InterPro" id="IPR004090">
    <property type="entry name" value="Chemotax_Me-accpt_rcpt"/>
</dbReference>
<comment type="similarity">
    <text evidence="3">Belongs to the methyl-accepting chemotaxis (MCP) protein family.</text>
</comment>
<evidence type="ECO:0000256" key="2">
    <source>
        <dbReference type="ARBA" id="ARBA00023224"/>
    </source>
</evidence>
<dbReference type="SMART" id="SM00283">
    <property type="entry name" value="MA"/>
    <property type="match status" value="1"/>
</dbReference>
<dbReference type="AlphaFoldDB" id="A0A919EIK2"/>